<sequence>MGRIFQLALCTLAATSARHSGEGLFLSRQVDNGHELRDLGEELARYEWSKRGWVVQERILSRRIIPYASQQLFFECQEGVFAQSDNGPTPFTHNL</sequence>
<protein>
    <recommendedName>
        <fullName evidence="4">Heterokaryon incompatibility domain-containing protein</fullName>
    </recommendedName>
</protein>
<evidence type="ECO:0000313" key="1">
    <source>
        <dbReference type="EMBL" id="KAF2807756.1"/>
    </source>
</evidence>
<accession>A0A6A6YG09</accession>
<dbReference type="OrthoDB" id="3943338at2759"/>
<reference evidence="3" key="3">
    <citation type="submission" date="2025-04" db="UniProtKB">
        <authorList>
            <consortium name="RefSeq"/>
        </authorList>
    </citation>
    <scope>IDENTIFICATION</scope>
    <source>
        <strain evidence="3">CBS 304.34</strain>
    </source>
</reference>
<dbReference type="PANTHER" id="PTHR33112:SF10">
    <property type="entry name" value="TOL"/>
    <property type="match status" value="1"/>
</dbReference>
<evidence type="ECO:0000313" key="2">
    <source>
        <dbReference type="Proteomes" id="UP000504636"/>
    </source>
</evidence>
<dbReference type="RefSeq" id="XP_033574720.1">
    <property type="nucleotide sequence ID" value="XM_033726559.1"/>
</dbReference>
<dbReference type="AlphaFoldDB" id="A0A6A6YG09"/>
<dbReference type="PANTHER" id="PTHR33112">
    <property type="entry name" value="DOMAIN PROTEIN, PUTATIVE-RELATED"/>
    <property type="match status" value="1"/>
</dbReference>
<name>A0A6A6YG09_9PEZI</name>
<dbReference type="GeneID" id="54467452"/>
<dbReference type="Proteomes" id="UP000504636">
    <property type="component" value="Unplaced"/>
</dbReference>
<evidence type="ECO:0000313" key="3">
    <source>
        <dbReference type="RefSeq" id="XP_033574720.1"/>
    </source>
</evidence>
<reference evidence="1 3" key="1">
    <citation type="journal article" date="2020" name="Stud. Mycol.">
        <title>101 Dothideomycetes genomes: a test case for predicting lifestyles and emergence of pathogens.</title>
        <authorList>
            <person name="Haridas S."/>
            <person name="Albert R."/>
            <person name="Binder M."/>
            <person name="Bloem J."/>
            <person name="Labutti K."/>
            <person name="Salamov A."/>
            <person name="Andreopoulos B."/>
            <person name="Baker S."/>
            <person name="Barry K."/>
            <person name="Bills G."/>
            <person name="Bluhm B."/>
            <person name="Cannon C."/>
            <person name="Castanera R."/>
            <person name="Culley D."/>
            <person name="Daum C."/>
            <person name="Ezra D."/>
            <person name="Gonzalez J."/>
            <person name="Henrissat B."/>
            <person name="Kuo A."/>
            <person name="Liang C."/>
            <person name="Lipzen A."/>
            <person name="Lutzoni F."/>
            <person name="Magnuson J."/>
            <person name="Mondo S."/>
            <person name="Nolan M."/>
            <person name="Ohm R."/>
            <person name="Pangilinan J."/>
            <person name="Park H.-J."/>
            <person name="Ramirez L."/>
            <person name="Alfaro M."/>
            <person name="Sun H."/>
            <person name="Tritt A."/>
            <person name="Yoshinaga Y."/>
            <person name="Zwiers L.-H."/>
            <person name="Turgeon B."/>
            <person name="Goodwin S."/>
            <person name="Spatafora J."/>
            <person name="Crous P."/>
            <person name="Grigoriev I."/>
        </authorList>
    </citation>
    <scope>NUCLEOTIDE SEQUENCE</scope>
    <source>
        <strain evidence="1 3">CBS 304.34</strain>
    </source>
</reference>
<keyword evidence="2" id="KW-1185">Reference proteome</keyword>
<reference evidence="3" key="2">
    <citation type="submission" date="2020-04" db="EMBL/GenBank/DDBJ databases">
        <authorList>
            <consortium name="NCBI Genome Project"/>
        </authorList>
    </citation>
    <scope>NUCLEOTIDE SEQUENCE</scope>
    <source>
        <strain evidence="3">CBS 304.34</strain>
    </source>
</reference>
<evidence type="ECO:0008006" key="4">
    <source>
        <dbReference type="Google" id="ProtNLM"/>
    </source>
</evidence>
<gene>
    <name evidence="1 3" type="ORF">BDZ99DRAFT_535381</name>
</gene>
<organism evidence="1">
    <name type="scientific">Mytilinidion resinicola</name>
    <dbReference type="NCBI Taxonomy" id="574789"/>
    <lineage>
        <taxon>Eukaryota</taxon>
        <taxon>Fungi</taxon>
        <taxon>Dikarya</taxon>
        <taxon>Ascomycota</taxon>
        <taxon>Pezizomycotina</taxon>
        <taxon>Dothideomycetes</taxon>
        <taxon>Pleosporomycetidae</taxon>
        <taxon>Mytilinidiales</taxon>
        <taxon>Mytilinidiaceae</taxon>
        <taxon>Mytilinidion</taxon>
    </lineage>
</organism>
<proteinExistence type="predicted"/>
<dbReference type="EMBL" id="MU003704">
    <property type="protein sequence ID" value="KAF2807756.1"/>
    <property type="molecule type" value="Genomic_DNA"/>
</dbReference>